<dbReference type="EMBL" id="BMKW01000048">
    <property type="protein sequence ID" value="GGJ45353.1"/>
    <property type="molecule type" value="Genomic_DNA"/>
</dbReference>
<organism evidence="1 2">
    <name type="scientific">Neoroseomonas lacus</name>
    <dbReference type="NCBI Taxonomy" id="287609"/>
    <lineage>
        <taxon>Bacteria</taxon>
        <taxon>Pseudomonadati</taxon>
        <taxon>Pseudomonadota</taxon>
        <taxon>Alphaproteobacteria</taxon>
        <taxon>Acetobacterales</taxon>
        <taxon>Acetobacteraceae</taxon>
        <taxon>Neoroseomonas</taxon>
    </lineage>
</organism>
<comment type="caution">
    <text evidence="1">The sequence shown here is derived from an EMBL/GenBank/DDBJ whole genome shotgun (WGS) entry which is preliminary data.</text>
</comment>
<name>A0A917L572_9PROT</name>
<dbReference type="AlphaFoldDB" id="A0A917L572"/>
<keyword evidence="2" id="KW-1185">Reference proteome</keyword>
<reference evidence="1" key="2">
    <citation type="submission" date="2020-09" db="EMBL/GenBank/DDBJ databases">
        <authorList>
            <person name="Sun Q."/>
            <person name="Zhou Y."/>
        </authorList>
    </citation>
    <scope>NUCLEOTIDE SEQUENCE</scope>
    <source>
        <strain evidence="1">CGMCC 1.3617</strain>
    </source>
</reference>
<proteinExistence type="predicted"/>
<evidence type="ECO:0000313" key="2">
    <source>
        <dbReference type="Proteomes" id="UP000661507"/>
    </source>
</evidence>
<reference evidence="1" key="1">
    <citation type="journal article" date="2014" name="Int. J. Syst. Evol. Microbiol.">
        <title>Complete genome sequence of Corynebacterium casei LMG S-19264T (=DSM 44701T), isolated from a smear-ripened cheese.</title>
        <authorList>
            <consortium name="US DOE Joint Genome Institute (JGI-PGF)"/>
            <person name="Walter F."/>
            <person name="Albersmeier A."/>
            <person name="Kalinowski J."/>
            <person name="Ruckert C."/>
        </authorList>
    </citation>
    <scope>NUCLEOTIDE SEQUENCE</scope>
    <source>
        <strain evidence="1">CGMCC 1.3617</strain>
    </source>
</reference>
<protein>
    <submittedName>
        <fullName evidence="1">Uncharacterized protein</fullName>
    </submittedName>
</protein>
<sequence length="74" mass="7773">MLSAHPSIRSEAARSQAKVAIILLLSVAFARIGVVGFDGQIEVEALRLYGLPEVAPAQLCGTPTLPVGQREFAA</sequence>
<dbReference type="Proteomes" id="UP000661507">
    <property type="component" value="Unassembled WGS sequence"/>
</dbReference>
<gene>
    <name evidence="1" type="ORF">GCM10011320_60960</name>
</gene>
<accession>A0A917L572</accession>
<evidence type="ECO:0000313" key="1">
    <source>
        <dbReference type="EMBL" id="GGJ45353.1"/>
    </source>
</evidence>